<evidence type="ECO:0008006" key="3">
    <source>
        <dbReference type="Google" id="ProtNLM"/>
    </source>
</evidence>
<comment type="caution">
    <text evidence="1">The sequence shown here is derived from an EMBL/GenBank/DDBJ whole genome shotgun (WGS) entry which is preliminary data.</text>
</comment>
<evidence type="ECO:0000313" key="2">
    <source>
        <dbReference type="Proteomes" id="UP001152049"/>
    </source>
</evidence>
<dbReference type="InterPro" id="IPR032675">
    <property type="entry name" value="LRR_dom_sf"/>
</dbReference>
<dbReference type="Proteomes" id="UP001152049">
    <property type="component" value="Unassembled WGS sequence"/>
</dbReference>
<name>A0A9W8RYB2_9HYPO</name>
<accession>A0A9W8RYB2</accession>
<organism evidence="1 2">
    <name type="scientific">Fusarium torreyae</name>
    <dbReference type="NCBI Taxonomy" id="1237075"/>
    <lineage>
        <taxon>Eukaryota</taxon>
        <taxon>Fungi</taxon>
        <taxon>Dikarya</taxon>
        <taxon>Ascomycota</taxon>
        <taxon>Pezizomycotina</taxon>
        <taxon>Sordariomycetes</taxon>
        <taxon>Hypocreomycetidae</taxon>
        <taxon>Hypocreales</taxon>
        <taxon>Nectriaceae</taxon>
        <taxon>Fusarium</taxon>
    </lineage>
</organism>
<evidence type="ECO:0000313" key="1">
    <source>
        <dbReference type="EMBL" id="KAJ4258916.1"/>
    </source>
</evidence>
<protein>
    <recommendedName>
        <fullName evidence="3">F-box domain-containing protein</fullName>
    </recommendedName>
</protein>
<keyword evidence="2" id="KW-1185">Reference proteome</keyword>
<dbReference type="SUPFAM" id="SSF52047">
    <property type="entry name" value="RNI-like"/>
    <property type="match status" value="1"/>
</dbReference>
<gene>
    <name evidence="1" type="ORF">NW762_008003</name>
</gene>
<dbReference type="OrthoDB" id="2520703at2759"/>
<dbReference type="EMBL" id="JAOQAZ010000015">
    <property type="protein sequence ID" value="KAJ4258916.1"/>
    <property type="molecule type" value="Genomic_DNA"/>
</dbReference>
<dbReference type="Gene3D" id="3.80.10.10">
    <property type="entry name" value="Ribonuclease Inhibitor"/>
    <property type="match status" value="1"/>
</dbReference>
<dbReference type="AlphaFoldDB" id="A0A9W8RYB2"/>
<sequence length="531" mass="60215">MATTTFPRLPSDVLQLIFNQFCLHCQDAFSQSWDDRPLRPAQKRLERQIPSHKSWYSIDRHTLCSLSLACRDFRDVAQPILHHEFALGYGSSWESMEYKWDGRLASFIRTLARRPDLARLVRVIYIHTRLFRFNTDATRATNRAVVREAAQALGIDLPAAWKRRLSTISDDESQDSPEIYRTFLGSYLDDKPDLTAKQERDLHEAMTVLPLPGWRWMNAEMIATLIAQTPYLQYLSLQGGREWPTCGLPESSLRALGISNLPSLKTLDLGVGASIIGLAPRLETLNLLQHSYLGPSTPNMPNLKTLRLTDALMTPRELQRLLSACTGGLEAFEYEVVGEGFDYEALDDDDAPPCTQFQVADAINILRIHKNTLRVLHIHFYDQGFVMNRIPGDTNLREFTALQHIFINSPPLFGFGLPVGEKFDDHEILIRFLPPSIVSLAICTNQHCTFNKKALVNLANWKIKNPSDFPFLKWINCSSKIKSSSLTSLFETSGVELSNQLRTFSGLKPYLNGPNESSRLQFSNRDSGDEL</sequence>
<reference evidence="1" key="1">
    <citation type="submission" date="2022-09" db="EMBL/GenBank/DDBJ databases">
        <title>Fusarium specimens isolated from Avocado Roots.</title>
        <authorList>
            <person name="Stajich J."/>
            <person name="Roper C."/>
            <person name="Heimlech-Rivalta G."/>
        </authorList>
    </citation>
    <scope>NUCLEOTIDE SEQUENCE</scope>
    <source>
        <strain evidence="1">CF00136</strain>
    </source>
</reference>
<proteinExistence type="predicted"/>